<dbReference type="RefSeq" id="WP_012778665.1">
    <property type="nucleotide sequence ID" value="NC_020549.1"/>
</dbReference>
<reference evidence="1 2" key="1">
    <citation type="journal article" date="2013" name="Genome Announc.">
        <title>Complete Genome Sequence of a Chinese Strain of 'Candidatus Liberibacter asiaticus'.</title>
        <authorList>
            <person name="Lin H."/>
            <person name="Han C.S."/>
            <person name="Liu B."/>
            <person name="Lou B."/>
            <person name="Bai X."/>
            <person name="Deng C."/>
            <person name="Civerolo E.L."/>
            <person name="Gupta G."/>
        </authorList>
    </citation>
    <scope>NUCLEOTIDE SEQUENCE [LARGE SCALE GENOMIC DNA]</scope>
    <source>
        <strain evidence="2">gxpsy</strain>
    </source>
</reference>
<proteinExistence type="predicted"/>
<gene>
    <name evidence="1" type="ORF">WSI_01565</name>
</gene>
<evidence type="ECO:0000313" key="2">
    <source>
        <dbReference type="Proteomes" id="UP000011820"/>
    </source>
</evidence>
<keyword evidence="2" id="KW-1185">Reference proteome</keyword>
<sequence>MISAESDTSQNFTIVLSQLTIGLFFAHRLLVVFDSNKEFVAELDGLVVNKDGKFKPIGYLPSDRLKVFEFKYPCLYKEDQEQVVLCSSSEECVMSRWNAAVHTKEILNEKNMPYPFLGIGKNSNSVASTLIRCMGLKELAIPNAKIAPYQGIILLDDRKINEIQNNWIRCY</sequence>
<dbReference type="Proteomes" id="UP000011820">
    <property type="component" value="Chromosome"/>
</dbReference>
<evidence type="ECO:0000313" key="1">
    <source>
        <dbReference type="EMBL" id="AGH16683.1"/>
    </source>
</evidence>
<protein>
    <submittedName>
        <fullName evidence="1">Uncharacterized protein</fullName>
    </submittedName>
</protein>
<name>A0ABM5NFS0_LIBAS</name>
<accession>A0ABM5NFS0</accession>
<dbReference type="EMBL" id="CP004005">
    <property type="protein sequence ID" value="AGH16683.1"/>
    <property type="molecule type" value="Genomic_DNA"/>
</dbReference>
<organism evidence="1 2">
    <name type="scientific">Candidatus Liberibacter asiaticus str. gxpsy</name>
    <dbReference type="NCBI Taxonomy" id="1174529"/>
    <lineage>
        <taxon>Bacteria</taxon>
        <taxon>Pseudomonadati</taxon>
        <taxon>Pseudomonadota</taxon>
        <taxon>Alphaproteobacteria</taxon>
        <taxon>Hyphomicrobiales</taxon>
        <taxon>Rhizobiaceae</taxon>
        <taxon>Liberibacter</taxon>
    </lineage>
</organism>
<dbReference type="GeneID" id="93076684"/>